<organism evidence="1 2">
    <name type="scientific">Melastoma candidum</name>
    <dbReference type="NCBI Taxonomy" id="119954"/>
    <lineage>
        <taxon>Eukaryota</taxon>
        <taxon>Viridiplantae</taxon>
        <taxon>Streptophyta</taxon>
        <taxon>Embryophyta</taxon>
        <taxon>Tracheophyta</taxon>
        <taxon>Spermatophyta</taxon>
        <taxon>Magnoliopsida</taxon>
        <taxon>eudicotyledons</taxon>
        <taxon>Gunneridae</taxon>
        <taxon>Pentapetalae</taxon>
        <taxon>rosids</taxon>
        <taxon>malvids</taxon>
        <taxon>Myrtales</taxon>
        <taxon>Melastomataceae</taxon>
        <taxon>Melastomatoideae</taxon>
        <taxon>Melastomateae</taxon>
        <taxon>Melastoma</taxon>
    </lineage>
</organism>
<accession>A0ACB9NT03</accession>
<dbReference type="Proteomes" id="UP001057402">
    <property type="component" value="Chromosome 7"/>
</dbReference>
<sequence>MATHTDDTRPEQEDRGEEEKETENAEKEKDKDKDKDKDKEKVKETENAQEKDKEKEGGNDEGDVPAPQQVPPPEHSVSRSGNKVFKSGPLFLSSKGIGWTSWKKRWFILTRTSLVFFRSDPIAAPQKGGEVNPTLGGIDLNNSGSVVVKADKKLLTVLFPDGRTFTLKAETLEDLYEWKEALEEALSQAPSAALVMGQNGILPNDQSGTADGSPGQLKDKQAAKSMVVGRPILLALEEIDGTPSFLEKALQFIEEHGNKVEGILRQAADVDDVEHRIREYEQGNTEFSAAEDPHVIGDCIKYILRELPSSPVPASCCKALLEACRTDRDNRVSAIRLAICETFPEPNRRILQRILIMMRNVASHKADNRMSTSAVAACMAPLLLRPLLAGDCELENDFDVGGDGSLQLMQAAAAANHAQAIVIHLLEEYEKIFGESALSPDIYADTEESGTESEDASDYDDDDDDDGSYEDDENDEYSQDSETESDNTYEHGQSESASGETETESADLSHCSGTDGDSIHNDKKADESSCSESRSPEVAANYEDKQKLSPRLVQRLTSNSFGLPRGDNRSSDLGNDNQTQDCDRPALEDDTMNNQAESSQLETLVDQNMKKPTIIASGAVQSMRRSAVWGRAPAKKKLSMESIDLGLDNKVEIERLEAAKIDLQNRVAEETSENKLLLTDLERQRKALHERRLALQQDVARLQEKLQKERDLRKALEARLKIPRGPLPSANIDGKVKADLEDLAQTEADISKLRQKVNDLAEEVDKEQEKSRNFPHDLSKEIKRGEKPRTVAIKEVDAKNASGSQFAKRSITRKNSERVQIENEGVQESTSYSTKPLNKSASSSNYNLSGQPSSSQVAEPNSGDRSLPPATSRRSGSRNEERQSQIGNEIQNLDKS</sequence>
<proteinExistence type="predicted"/>
<keyword evidence="2" id="KW-1185">Reference proteome</keyword>
<protein>
    <submittedName>
        <fullName evidence="1">Uncharacterized protein</fullName>
    </submittedName>
</protein>
<evidence type="ECO:0000313" key="2">
    <source>
        <dbReference type="Proteomes" id="UP001057402"/>
    </source>
</evidence>
<evidence type="ECO:0000313" key="1">
    <source>
        <dbReference type="EMBL" id="KAI4339760.1"/>
    </source>
</evidence>
<comment type="caution">
    <text evidence="1">The sequence shown here is derived from an EMBL/GenBank/DDBJ whole genome shotgun (WGS) entry which is preliminary data.</text>
</comment>
<name>A0ACB9NT03_9MYRT</name>
<dbReference type="EMBL" id="CM042886">
    <property type="protein sequence ID" value="KAI4339760.1"/>
    <property type="molecule type" value="Genomic_DNA"/>
</dbReference>
<gene>
    <name evidence="1" type="ORF">MLD38_024668</name>
</gene>
<reference evidence="2" key="1">
    <citation type="journal article" date="2023" name="Front. Plant Sci.">
        <title>Chromosomal-level genome assembly of Melastoma candidum provides insights into trichome evolution.</title>
        <authorList>
            <person name="Zhong Y."/>
            <person name="Wu W."/>
            <person name="Sun C."/>
            <person name="Zou P."/>
            <person name="Liu Y."/>
            <person name="Dai S."/>
            <person name="Zhou R."/>
        </authorList>
    </citation>
    <scope>NUCLEOTIDE SEQUENCE [LARGE SCALE GENOMIC DNA]</scope>
</reference>